<dbReference type="OrthoDB" id="9759948at2"/>
<dbReference type="AlphaFoldDB" id="U4KGR6"/>
<dbReference type="PATRIC" id="fig|1260221.3.peg.4461"/>
<organism evidence="4 5">
    <name type="scientific">Vibrio nigripulchritudo</name>
    <dbReference type="NCBI Taxonomy" id="28173"/>
    <lineage>
        <taxon>Bacteria</taxon>
        <taxon>Pseudomonadati</taxon>
        <taxon>Pseudomonadota</taxon>
        <taxon>Gammaproteobacteria</taxon>
        <taxon>Vibrionales</taxon>
        <taxon>Vibrionaceae</taxon>
        <taxon>Vibrio</taxon>
    </lineage>
</organism>
<dbReference type="Pfam" id="PF25222">
    <property type="entry name" value="DUF7840"/>
    <property type="match status" value="1"/>
</dbReference>
<sequence length="622" mass="71010">MKNALIVLTSIFVSFSVYSESEKINKYASHSELSELADSRQWRKLLHFGGSKSHIHNSDFFLSSDGRENPLSELKATLESITSPESEYPENLHPQCRYPSRVQWLSERLGSRLILPKVSCPTFENWKAINQAESVSVVFVSGFFGNPASFFGHLMLKLNQPKQAEKDDSPLLDLSVNYGADVPDGDGPIKYMSYGLFGGYDASYTQDDYYIYDASYAEVEQRVLWEYKLNLTPREVSLLQNHLWEIGQAKFTYYFLSFNCASQLANFINIVVDSPLLNQNQPWDMPIDVFKNIAKTQHHGKDLLAEVKKRDSKYDRLHAKYMDLSADEKLAAKGIAKDIGELKGDSYQALSSYSRSRVLSVLYDFIEVTISTESESEIEELKENKRQLMLANLTLEPADISWQKIAGLPPHQAQNPKLLGLSAFANTTLGTGLELRSRVGYYDFLATEASRFRDSNATFLDFRLRSANQKVWLHSFDFFHIAALNILDVDLFSDNRWAWSVKLSVEQENLATTDDLRFRFDGGFGSATRVWKDVSLYVIPKVNLDFSHRDDSNLGAELGVLYTASSIWKMHGFVTPYVTAQNAQDMKFSWENRFGNQSDWDVRLTFQHDKESEATISSNWYF</sequence>
<accession>U4KGR6</accession>
<proteinExistence type="predicted"/>
<evidence type="ECO:0000259" key="3">
    <source>
        <dbReference type="Pfam" id="PF25225"/>
    </source>
</evidence>
<dbReference type="InterPro" id="IPR025178">
    <property type="entry name" value="Lnb_N"/>
</dbReference>
<evidence type="ECO:0000259" key="2">
    <source>
        <dbReference type="Pfam" id="PF25222"/>
    </source>
</evidence>
<dbReference type="InterPro" id="IPR057165">
    <property type="entry name" value="DUF7843"/>
</dbReference>
<protein>
    <submittedName>
        <fullName evidence="4">Uncharacterized protein</fullName>
    </submittedName>
</protein>
<dbReference type="InterPro" id="IPR057162">
    <property type="entry name" value="DUF7840"/>
</dbReference>
<keyword evidence="5" id="KW-1185">Reference proteome</keyword>
<dbReference type="Proteomes" id="UP000016895">
    <property type="component" value="Chromosome 2"/>
</dbReference>
<feature type="domain" description="DUF7843" evidence="3">
    <location>
        <begin position="35"/>
        <end position="107"/>
    </location>
</feature>
<dbReference type="KEGG" id="vni:VIBNI_B0828"/>
<evidence type="ECO:0000259" key="1">
    <source>
        <dbReference type="Pfam" id="PF13387"/>
    </source>
</evidence>
<feature type="domain" description="DUF7840" evidence="2">
    <location>
        <begin position="410"/>
        <end position="617"/>
    </location>
</feature>
<feature type="domain" description="Lnb N-terminal periplasmic" evidence="1">
    <location>
        <begin position="123"/>
        <end position="295"/>
    </location>
</feature>
<evidence type="ECO:0000313" key="4">
    <source>
        <dbReference type="EMBL" id="CCO60614.1"/>
    </source>
</evidence>
<dbReference type="EMBL" id="FO203527">
    <property type="protein sequence ID" value="CCO60614.1"/>
    <property type="molecule type" value="Genomic_DNA"/>
</dbReference>
<dbReference type="Pfam" id="PF25225">
    <property type="entry name" value="DUF7843"/>
    <property type="match status" value="1"/>
</dbReference>
<gene>
    <name evidence="4" type="ORF">VIBNI_B0828</name>
</gene>
<evidence type="ECO:0000313" key="5">
    <source>
        <dbReference type="Proteomes" id="UP000016895"/>
    </source>
</evidence>
<dbReference type="Pfam" id="PF13387">
    <property type="entry name" value="Lnb_N"/>
    <property type="match status" value="1"/>
</dbReference>
<dbReference type="RefSeq" id="WP_022561205.1">
    <property type="nucleotide sequence ID" value="NC_022543.1"/>
</dbReference>
<dbReference type="STRING" id="28173.VIBNI_B0828"/>
<reference evidence="4 5" key="1">
    <citation type="journal article" date="2013" name="ISME J.">
        <title>Comparative genomics of pathogenic lineages of Vibrio nigripulchritudo identifies virulence-associated traits.</title>
        <authorList>
            <person name="Goudenege D."/>
            <person name="Labreuche Y."/>
            <person name="Krin E."/>
            <person name="Ansquer D."/>
            <person name="Mangenot S."/>
            <person name="Calteau A."/>
            <person name="Medigue C."/>
            <person name="Mazel D."/>
            <person name="Polz M.F."/>
            <person name="Le Roux F."/>
        </authorList>
    </citation>
    <scope>NUCLEOTIDE SEQUENCE [LARGE SCALE GENOMIC DNA]</scope>
    <source>
        <strain evidence="5">SnF1</strain>
    </source>
</reference>
<name>U4KGR6_9VIBR</name>